<proteinExistence type="predicted"/>
<organism evidence="1 2">
    <name type="scientific">Phialemonium thermophilum</name>
    <dbReference type="NCBI Taxonomy" id="223376"/>
    <lineage>
        <taxon>Eukaryota</taxon>
        <taxon>Fungi</taxon>
        <taxon>Dikarya</taxon>
        <taxon>Ascomycota</taxon>
        <taxon>Pezizomycotina</taxon>
        <taxon>Sordariomycetes</taxon>
        <taxon>Sordariomycetidae</taxon>
        <taxon>Cephalothecales</taxon>
        <taxon>Cephalothecaceae</taxon>
        <taxon>Phialemonium</taxon>
    </lineage>
</organism>
<dbReference type="EMBL" id="JAZHXJ010000545">
    <property type="protein sequence ID" value="KAL1857655.1"/>
    <property type="molecule type" value="Genomic_DNA"/>
</dbReference>
<dbReference type="Proteomes" id="UP001586593">
    <property type="component" value="Unassembled WGS sequence"/>
</dbReference>
<reference evidence="1 2" key="1">
    <citation type="journal article" date="2024" name="Commun. Biol.">
        <title>Comparative genomic analysis of thermophilic fungi reveals convergent evolutionary adaptations and gene losses.</title>
        <authorList>
            <person name="Steindorff A.S."/>
            <person name="Aguilar-Pontes M.V."/>
            <person name="Robinson A.J."/>
            <person name="Andreopoulos B."/>
            <person name="LaButti K."/>
            <person name="Kuo A."/>
            <person name="Mondo S."/>
            <person name="Riley R."/>
            <person name="Otillar R."/>
            <person name="Haridas S."/>
            <person name="Lipzen A."/>
            <person name="Grimwood J."/>
            <person name="Schmutz J."/>
            <person name="Clum A."/>
            <person name="Reid I.D."/>
            <person name="Moisan M.C."/>
            <person name="Butler G."/>
            <person name="Nguyen T.T.M."/>
            <person name="Dewar K."/>
            <person name="Conant G."/>
            <person name="Drula E."/>
            <person name="Henrissat B."/>
            <person name="Hansel C."/>
            <person name="Singer S."/>
            <person name="Hutchinson M.I."/>
            <person name="de Vries R.P."/>
            <person name="Natvig D.O."/>
            <person name="Powell A.J."/>
            <person name="Tsang A."/>
            <person name="Grigoriev I.V."/>
        </authorList>
    </citation>
    <scope>NUCLEOTIDE SEQUENCE [LARGE SCALE GENOMIC DNA]</scope>
    <source>
        <strain evidence="1 2">ATCC 24622</strain>
    </source>
</reference>
<gene>
    <name evidence="1" type="ORF">VTK73DRAFT_7984</name>
</gene>
<accession>A0ABR3WBW4</accession>
<name>A0ABR3WBW4_9PEZI</name>
<sequence length="552" mass="61725">MASPSEEEALSRWQNTQMQGFHQIVALAQNYINEVFRFRWNLEAAIAEANHDKAKSLRRLYAESEALEATLEGQMLAPTVEFVLESDQNKDATPRIIFRLHFETGKLEYFASIKDARAGKKTTVLLDGWSVAYLVDIGAGSKIRQADAHNEIPSEVLNQINLPGNYNIARVLFLFSNAEVSTFRLASSKTPTLKPEDTDMFNTLMGKYLEDFRAKKYNTVGYAVTVPDAQEYKLKATCPPTAVRYQTMAHHPSGKPEPVATSGSSQFMFLEMTGDAEFPSDVLRWSGNWVASGKTGTMAICRASIWEGYLLPLISPVIKQSVLLVNDYVGWAFPDVVKSEGNTWFMSKDHKQPPDETFKWGKETDAHDGHTFSWTGKADMKSWGFISLDSQSYEGTVTVTAQWQPGTNRVKITTKQALEVVVRVSSYDPERSDAKLKYNVTVDWATYVSLASVKDGDIDVKIIQDQPTVTGKADYGTSLLSWLFSNSEREKETGNKIREAIEGKLKSLGLEHQLTAGINAQKHFIVPGAGSFSFDNPVFNKEGDLLIELHWH</sequence>
<keyword evidence="2" id="KW-1185">Reference proteome</keyword>
<evidence type="ECO:0000313" key="2">
    <source>
        <dbReference type="Proteomes" id="UP001586593"/>
    </source>
</evidence>
<comment type="caution">
    <text evidence="1">The sequence shown here is derived from an EMBL/GenBank/DDBJ whole genome shotgun (WGS) entry which is preliminary data.</text>
</comment>
<evidence type="ECO:0000313" key="1">
    <source>
        <dbReference type="EMBL" id="KAL1857655.1"/>
    </source>
</evidence>
<protein>
    <submittedName>
        <fullName evidence="1">Uncharacterized protein</fullName>
    </submittedName>
</protein>